<dbReference type="HOGENOM" id="CLU_107704_0_0_1"/>
<organism evidence="2 3">
    <name type="scientific">Puccinia graminis f. sp. tritici (strain CRL 75-36-700-3 / race SCCL)</name>
    <name type="common">Black stem rust fungus</name>
    <dbReference type="NCBI Taxonomy" id="418459"/>
    <lineage>
        <taxon>Eukaryota</taxon>
        <taxon>Fungi</taxon>
        <taxon>Dikarya</taxon>
        <taxon>Basidiomycota</taxon>
        <taxon>Pucciniomycotina</taxon>
        <taxon>Pucciniomycetes</taxon>
        <taxon>Pucciniales</taxon>
        <taxon>Pucciniaceae</taxon>
        <taxon>Puccinia</taxon>
    </lineage>
</organism>
<evidence type="ECO:0000313" key="3">
    <source>
        <dbReference type="Proteomes" id="UP000008783"/>
    </source>
</evidence>
<dbReference type="EMBL" id="DS178297">
    <property type="protein sequence ID" value="EFP85820.2"/>
    <property type="molecule type" value="Genomic_DNA"/>
</dbReference>
<protein>
    <submittedName>
        <fullName evidence="2">Uncharacterized protein</fullName>
    </submittedName>
</protein>
<evidence type="ECO:0000256" key="1">
    <source>
        <dbReference type="SAM" id="MobiDB-lite"/>
    </source>
</evidence>
<dbReference type="InParanoid" id="E3KNE5"/>
<dbReference type="AlphaFoldDB" id="E3KNE5"/>
<feature type="region of interest" description="Disordered" evidence="1">
    <location>
        <begin position="26"/>
        <end position="45"/>
    </location>
</feature>
<dbReference type="KEGG" id="pgr:PGTG_11576"/>
<gene>
    <name evidence="2" type="ORF">PGTG_11576</name>
</gene>
<reference key="1">
    <citation type="submission" date="2007-01" db="EMBL/GenBank/DDBJ databases">
        <title>The Genome Sequence of Puccinia graminis f. sp. tritici Strain CRL 75-36-700-3.</title>
        <authorList>
            <consortium name="The Broad Institute Genome Sequencing Platform"/>
            <person name="Birren B."/>
            <person name="Lander E."/>
            <person name="Galagan J."/>
            <person name="Nusbaum C."/>
            <person name="Devon K."/>
            <person name="Cuomo C."/>
            <person name="Jaffe D."/>
            <person name="Butler J."/>
            <person name="Alvarez P."/>
            <person name="Gnerre S."/>
            <person name="Grabherr M."/>
            <person name="Mauceli E."/>
            <person name="Brockman W."/>
            <person name="Young S."/>
            <person name="LaButti K."/>
            <person name="Sykes S."/>
            <person name="DeCaprio D."/>
            <person name="Crawford M."/>
            <person name="Koehrsen M."/>
            <person name="Engels R."/>
            <person name="Montgomery P."/>
            <person name="Pearson M."/>
            <person name="Howarth C."/>
            <person name="Larson L."/>
            <person name="White J."/>
            <person name="Zeng Q."/>
            <person name="Kodira C."/>
            <person name="Yandava C."/>
            <person name="Alvarado L."/>
            <person name="O'Leary S."/>
            <person name="Szabo L."/>
            <person name="Dean R."/>
            <person name="Schein J."/>
        </authorList>
    </citation>
    <scope>NUCLEOTIDE SEQUENCE</scope>
    <source>
        <strain>CRL 75-36-700-3</strain>
    </source>
</reference>
<sequence>MDLAILASNILDELNTLCSNMSMKRPDFQLLQPPPPPPPPQPVAAPTPMDIDAITASIGFPFSAYRALCVKNNICQCCQKTYNETHIKNRSCPNTEVAMKDKLDLFSQLLQSNPPTTHLSQINLAPAFPSFLSGSWDHIGTGLFANMLMYGHDEDGNPIDDDGKFISSISSLSPHTPFPPPSSSSRLVLPIQLLLPGNFSTIALALIDSGAGNSFINHDFKLSG</sequence>
<dbReference type="GeneID" id="10544402"/>
<name>E3KNE5_PUCGT</name>
<accession>E3KNE5</accession>
<keyword evidence="3" id="KW-1185">Reference proteome</keyword>
<reference evidence="3" key="2">
    <citation type="journal article" date="2011" name="Proc. Natl. Acad. Sci. U.S.A.">
        <title>Obligate biotrophy features unraveled by the genomic analysis of rust fungi.</title>
        <authorList>
            <person name="Duplessis S."/>
            <person name="Cuomo C.A."/>
            <person name="Lin Y.-C."/>
            <person name="Aerts A."/>
            <person name="Tisserant E."/>
            <person name="Veneault-Fourrey C."/>
            <person name="Joly D.L."/>
            <person name="Hacquard S."/>
            <person name="Amselem J."/>
            <person name="Cantarel B.L."/>
            <person name="Chiu R."/>
            <person name="Coutinho P.M."/>
            <person name="Feau N."/>
            <person name="Field M."/>
            <person name="Frey P."/>
            <person name="Gelhaye E."/>
            <person name="Goldberg J."/>
            <person name="Grabherr M.G."/>
            <person name="Kodira C.D."/>
            <person name="Kohler A."/>
            <person name="Kuees U."/>
            <person name="Lindquist E.A."/>
            <person name="Lucas S.M."/>
            <person name="Mago R."/>
            <person name="Mauceli E."/>
            <person name="Morin E."/>
            <person name="Murat C."/>
            <person name="Pangilinan J.L."/>
            <person name="Park R."/>
            <person name="Pearson M."/>
            <person name="Quesneville H."/>
            <person name="Rouhier N."/>
            <person name="Sakthikumar S."/>
            <person name="Salamov A.A."/>
            <person name="Schmutz J."/>
            <person name="Selles B."/>
            <person name="Shapiro H."/>
            <person name="Tanguay P."/>
            <person name="Tuskan G.A."/>
            <person name="Henrissat B."/>
            <person name="Van de Peer Y."/>
            <person name="Rouze P."/>
            <person name="Ellis J.G."/>
            <person name="Dodds P.N."/>
            <person name="Schein J.E."/>
            <person name="Zhong S."/>
            <person name="Hamelin R.C."/>
            <person name="Grigoriev I.V."/>
            <person name="Szabo L.J."/>
            <person name="Martin F."/>
        </authorList>
    </citation>
    <scope>NUCLEOTIDE SEQUENCE [LARGE SCALE GENOMIC DNA]</scope>
    <source>
        <strain evidence="3">CRL 75-36-700-3 / race SCCL</strain>
    </source>
</reference>
<dbReference type="Proteomes" id="UP000008783">
    <property type="component" value="Unassembled WGS sequence"/>
</dbReference>
<dbReference type="VEuPathDB" id="FungiDB:PGTG_11576"/>
<proteinExistence type="predicted"/>
<evidence type="ECO:0000313" key="2">
    <source>
        <dbReference type="EMBL" id="EFP85820.2"/>
    </source>
</evidence>
<dbReference type="RefSeq" id="XP_003330239.2">
    <property type="nucleotide sequence ID" value="XM_003330191.2"/>
</dbReference>
<feature type="compositionally biased region" description="Pro residues" evidence="1">
    <location>
        <begin position="32"/>
        <end position="45"/>
    </location>
</feature>
<dbReference type="OrthoDB" id="2510832at2759"/>